<keyword evidence="3" id="KW-1003">Cell membrane</keyword>
<evidence type="ECO:0000256" key="4">
    <source>
        <dbReference type="ARBA" id="ARBA00022692"/>
    </source>
</evidence>
<keyword evidence="2 7" id="KW-0813">Transport</keyword>
<dbReference type="InterPro" id="IPR000515">
    <property type="entry name" value="MetI-like"/>
</dbReference>
<organism evidence="9 10">
    <name type="scientific">Streptomyces avermitilis (strain ATCC 31267 / DSM 46492 / JCM 5070 / NBRC 14893 / NCIMB 12804 / NRRL 8165 / MA-4680)</name>
    <dbReference type="NCBI Taxonomy" id="227882"/>
    <lineage>
        <taxon>Bacteria</taxon>
        <taxon>Bacillati</taxon>
        <taxon>Actinomycetota</taxon>
        <taxon>Actinomycetes</taxon>
        <taxon>Kitasatosporales</taxon>
        <taxon>Streptomycetaceae</taxon>
        <taxon>Streptomyces</taxon>
    </lineage>
</organism>
<protein>
    <submittedName>
        <fullName evidence="9">Peptide ABC transporter permease protein</fullName>
    </submittedName>
</protein>
<dbReference type="RefSeq" id="WP_010987022.1">
    <property type="nucleotide sequence ID" value="NC_003155.5"/>
</dbReference>
<name>Q82BT4_STRAW</name>
<sequence length="296" mass="30167">MLAILIAAVFAAVELLPGDAANATSERGDSAADVAARRHLLGLDRPLWERFADWMTGLPTGDLGTSARGQKVTDLLADPFPNTLLLATVAFVLTAALSLALGCWTAARPGSMTDRIVGHAATSAFAIPEFVVSVGLLIVLSLWTGWLPAVTLTGADGAPATWTMLIMPALALVIPQTGWNTTIVRGALADQAATPHVEAAQLDGLSPHRVIWRHALPGAVPAVATGLATSTGMLLGGAVVVETLFNYPGIGSVLAGAVANRDTPLIAGVVVCAGAAISLVLLAADVIRARVLGASS</sequence>
<evidence type="ECO:0000256" key="6">
    <source>
        <dbReference type="ARBA" id="ARBA00023136"/>
    </source>
</evidence>
<dbReference type="InterPro" id="IPR035906">
    <property type="entry name" value="MetI-like_sf"/>
</dbReference>
<dbReference type="HOGENOM" id="CLU_036879_0_1_11"/>
<dbReference type="OrthoDB" id="9778910at2"/>
<dbReference type="PANTHER" id="PTHR43163:SF3">
    <property type="entry name" value="PEPTIDE ABC TRANSPORTER PERMEASE PROTEIN"/>
    <property type="match status" value="1"/>
</dbReference>
<reference evidence="9 10" key="2">
    <citation type="journal article" date="2003" name="Nat. Biotechnol.">
        <title>Complete genome sequence and comparative analysis of the industrial microorganism Streptomyces avermitilis.</title>
        <authorList>
            <person name="Ikeda H."/>
            <person name="Ishikawa J."/>
            <person name="Hanamoto A."/>
            <person name="Shinose M."/>
            <person name="Kikuchi H."/>
            <person name="Shiba T."/>
            <person name="Sakaki Y."/>
            <person name="Hattori M."/>
            <person name="Omura S."/>
        </authorList>
    </citation>
    <scope>NUCLEOTIDE SEQUENCE [LARGE SCALE GENOMIC DNA]</scope>
    <source>
        <strain evidence="10">ATCC 31267 / DSM 46492 / JCM 5070 / NBRC 14893 / NCIMB 12804 / NRRL 8165 / MA-4680</strain>
    </source>
</reference>
<keyword evidence="6 7" id="KW-0472">Membrane</keyword>
<keyword evidence="10" id="KW-1185">Reference proteome</keyword>
<feature type="transmembrane region" description="Helical" evidence="7">
    <location>
        <begin position="84"/>
        <end position="104"/>
    </location>
</feature>
<dbReference type="Pfam" id="PF00528">
    <property type="entry name" value="BPD_transp_1"/>
    <property type="match status" value="1"/>
</dbReference>
<feature type="domain" description="ABC transmembrane type-1" evidence="8">
    <location>
        <begin position="80"/>
        <end position="288"/>
    </location>
</feature>
<evidence type="ECO:0000256" key="3">
    <source>
        <dbReference type="ARBA" id="ARBA00022475"/>
    </source>
</evidence>
<evidence type="ECO:0000256" key="5">
    <source>
        <dbReference type="ARBA" id="ARBA00022989"/>
    </source>
</evidence>
<dbReference type="EMBL" id="BA000030">
    <property type="protein sequence ID" value="BAC73332.1"/>
    <property type="molecule type" value="Genomic_DNA"/>
</dbReference>
<dbReference type="Proteomes" id="UP000000428">
    <property type="component" value="Chromosome"/>
</dbReference>
<feature type="transmembrane region" description="Helical" evidence="7">
    <location>
        <begin position="265"/>
        <end position="287"/>
    </location>
</feature>
<feature type="transmembrane region" description="Helical" evidence="7">
    <location>
        <begin position="116"/>
        <end position="140"/>
    </location>
</feature>
<evidence type="ECO:0000256" key="7">
    <source>
        <dbReference type="RuleBase" id="RU363032"/>
    </source>
</evidence>
<gene>
    <name evidence="9" type="primary">oppB8</name>
    <name evidence="9" type="ORF">SAVERM_5620</name>
</gene>
<keyword evidence="4 7" id="KW-0812">Transmembrane</keyword>
<dbReference type="GeneID" id="41542709"/>
<reference evidence="9 10" key="3">
    <citation type="journal article" date="2014" name="J. Ind. Microbiol. Biotechnol.">
        <title>Genome mining of the Streptomyces avermitilis genome and development of genome-minimized hosts for heterologous expression of biosynthetic gene clusters.</title>
        <authorList>
            <person name="Ikeda H."/>
            <person name="Shin-ya K."/>
            <person name="Omura S."/>
        </authorList>
    </citation>
    <scope>NUCLEOTIDE SEQUENCE [LARGE SCALE GENOMIC DNA]</scope>
    <source>
        <strain evidence="10">ATCC 31267 / DSM 46492 / JCM 5070 / NBRC 14893 / NCIMB 12804 / NRRL 8165 / MA-4680</strain>
    </source>
</reference>
<accession>Q82BT4</accession>
<evidence type="ECO:0000259" key="8">
    <source>
        <dbReference type="PROSITE" id="PS50928"/>
    </source>
</evidence>
<comment type="similarity">
    <text evidence="7">Belongs to the binding-protein-dependent transport system permease family.</text>
</comment>
<feature type="transmembrane region" description="Helical" evidence="7">
    <location>
        <begin position="160"/>
        <end position="179"/>
    </location>
</feature>
<comment type="subcellular location">
    <subcellularLocation>
        <location evidence="1 7">Cell membrane</location>
        <topology evidence="1 7">Multi-pass membrane protein</topology>
    </subcellularLocation>
</comment>
<dbReference type="eggNOG" id="COG0601">
    <property type="taxonomic scope" value="Bacteria"/>
</dbReference>
<dbReference type="GO" id="GO:0005886">
    <property type="term" value="C:plasma membrane"/>
    <property type="evidence" value="ECO:0007669"/>
    <property type="project" value="UniProtKB-SubCell"/>
</dbReference>
<evidence type="ECO:0000256" key="1">
    <source>
        <dbReference type="ARBA" id="ARBA00004651"/>
    </source>
</evidence>
<reference evidence="9 10" key="1">
    <citation type="journal article" date="2001" name="Proc. Natl. Acad. Sci. U.S.A.">
        <title>Genome sequence of an industrial microorganism Streptomyces avermitilis: deducing the ability of producing secondary metabolites.</title>
        <authorList>
            <person name="Omura S."/>
            <person name="Ikeda H."/>
            <person name="Ishikawa J."/>
            <person name="Hanamoto A."/>
            <person name="Takahashi C."/>
            <person name="Shinose M."/>
            <person name="Takahashi Y."/>
            <person name="Horikawa H."/>
            <person name="Nakazawa H."/>
            <person name="Osonoe T."/>
            <person name="Kikuchi H."/>
            <person name="Shiba T."/>
            <person name="Sakaki Y."/>
            <person name="Hattori M."/>
        </authorList>
    </citation>
    <scope>NUCLEOTIDE SEQUENCE [LARGE SCALE GENOMIC DNA]</scope>
    <source>
        <strain evidence="10">ATCC 31267 / DSM 46492 / JCM 5070 / NBRC 14893 / NCIMB 12804 / NRRL 8165 / MA-4680</strain>
    </source>
</reference>
<feature type="transmembrane region" description="Helical" evidence="7">
    <location>
        <begin position="219"/>
        <end position="245"/>
    </location>
</feature>
<dbReference type="PANTHER" id="PTHR43163">
    <property type="entry name" value="DIPEPTIDE TRANSPORT SYSTEM PERMEASE PROTEIN DPPB-RELATED"/>
    <property type="match status" value="1"/>
</dbReference>
<proteinExistence type="inferred from homology"/>
<evidence type="ECO:0000256" key="2">
    <source>
        <dbReference type="ARBA" id="ARBA00022448"/>
    </source>
</evidence>
<dbReference type="KEGG" id="sma:SAVERM_5620"/>
<evidence type="ECO:0000313" key="10">
    <source>
        <dbReference type="Proteomes" id="UP000000428"/>
    </source>
</evidence>
<keyword evidence="5 7" id="KW-1133">Transmembrane helix</keyword>
<dbReference type="Gene3D" id="1.10.3720.10">
    <property type="entry name" value="MetI-like"/>
    <property type="match status" value="1"/>
</dbReference>
<dbReference type="CDD" id="cd06261">
    <property type="entry name" value="TM_PBP2"/>
    <property type="match status" value="1"/>
</dbReference>
<dbReference type="SUPFAM" id="SSF161098">
    <property type="entry name" value="MetI-like"/>
    <property type="match status" value="1"/>
</dbReference>
<evidence type="ECO:0000313" key="9">
    <source>
        <dbReference type="EMBL" id="BAC73332.1"/>
    </source>
</evidence>
<dbReference type="PROSITE" id="PS50928">
    <property type="entry name" value="ABC_TM1"/>
    <property type="match status" value="1"/>
</dbReference>
<dbReference type="GO" id="GO:0055085">
    <property type="term" value="P:transmembrane transport"/>
    <property type="evidence" value="ECO:0007669"/>
    <property type="project" value="InterPro"/>
</dbReference>
<dbReference type="AlphaFoldDB" id="Q82BT4"/>